<organism evidence="1 2">
    <name type="scientific">Striga hermonthica</name>
    <name type="common">Purple witchweed</name>
    <name type="synonym">Buchnera hermonthica</name>
    <dbReference type="NCBI Taxonomy" id="68872"/>
    <lineage>
        <taxon>Eukaryota</taxon>
        <taxon>Viridiplantae</taxon>
        <taxon>Streptophyta</taxon>
        <taxon>Embryophyta</taxon>
        <taxon>Tracheophyta</taxon>
        <taxon>Spermatophyta</taxon>
        <taxon>Magnoliopsida</taxon>
        <taxon>eudicotyledons</taxon>
        <taxon>Gunneridae</taxon>
        <taxon>Pentapetalae</taxon>
        <taxon>asterids</taxon>
        <taxon>lamiids</taxon>
        <taxon>Lamiales</taxon>
        <taxon>Orobanchaceae</taxon>
        <taxon>Buchnereae</taxon>
        <taxon>Striga</taxon>
    </lineage>
</organism>
<dbReference type="AlphaFoldDB" id="A0A9N7N0S4"/>
<reference evidence="1" key="1">
    <citation type="submission" date="2019-12" db="EMBL/GenBank/DDBJ databases">
        <authorList>
            <person name="Scholes J."/>
        </authorList>
    </citation>
    <scope>NUCLEOTIDE SEQUENCE</scope>
</reference>
<protein>
    <submittedName>
        <fullName evidence="1">Uncharacterized protein</fullName>
    </submittedName>
</protein>
<proteinExistence type="predicted"/>
<evidence type="ECO:0000313" key="2">
    <source>
        <dbReference type="Proteomes" id="UP001153555"/>
    </source>
</evidence>
<comment type="caution">
    <text evidence="1">The sequence shown here is derived from an EMBL/GenBank/DDBJ whole genome shotgun (WGS) entry which is preliminary data.</text>
</comment>
<evidence type="ECO:0000313" key="1">
    <source>
        <dbReference type="EMBL" id="CAA0820393.1"/>
    </source>
</evidence>
<feature type="non-terminal residue" evidence="1">
    <location>
        <position position="1"/>
    </location>
</feature>
<feature type="non-terminal residue" evidence="1">
    <location>
        <position position="135"/>
    </location>
</feature>
<dbReference type="OrthoDB" id="920242at2759"/>
<dbReference type="EMBL" id="CACSLK010020742">
    <property type="protein sequence ID" value="CAA0820393.1"/>
    <property type="molecule type" value="Genomic_DNA"/>
</dbReference>
<keyword evidence="2" id="KW-1185">Reference proteome</keyword>
<name>A0A9N7N0S4_STRHE</name>
<accession>A0A9N7N0S4</accession>
<gene>
    <name evidence="1" type="ORF">SHERM_18395</name>
</gene>
<dbReference type="Proteomes" id="UP001153555">
    <property type="component" value="Unassembled WGS sequence"/>
</dbReference>
<sequence>DNESLTILHKYAFERPKVQTKGAPAVVSTIINDPGFHLYAKRIEKNDVGGGLRIFLSILIVHWIHNSAYEKLTEKFVEYARERSALITYLRNARGNDKTSGEIRYSTRFTGDLEGLKAALHDLYDDRPCKHIFNE</sequence>